<protein>
    <submittedName>
        <fullName evidence="1">Uncharacterized protein</fullName>
    </submittedName>
</protein>
<proteinExistence type="predicted"/>
<evidence type="ECO:0000313" key="2">
    <source>
        <dbReference type="Proteomes" id="UP000814140"/>
    </source>
</evidence>
<sequence>MQASIDAVALKPFTRALTCLSKYGDDLSIYATPDTLSLSTTNSSLSAYCRFRYGRQFFVKYHVGDRGAPRGGSADDVEEVQSVTGQLLTKSLLSILKHRTVEKTVDRCDLSIVEGASGPDDDEDHDTLESKLIVRLHCKHGIVKTHRLPMLTPTSLMAPGIPEAPNESRLTIGPKAMKDMIDHFPSTKGSKSDPQLVWEFGESDVQVRSLDTSVDAIGNAQLSTELTISVDEFDHYDVFDIPISIAFHLREFNATIAYAESMSLALDLRFTDPAAPLFIDVESDSTESLFVVSTSQVPGAAPVNSHARTGSHARKRAREDDAAPRRRAQQVVERTESTTLARRMGEMRASSQGSMLPPPSVPVRSSVPRQSPPPRAQSQAPAHEPLFLPSSQMSAADEEALRASGLGVDRMDADEFNAMFEDEGVEVGDYAEEHHTEDAPAEDPFPEGLREISPHVEPEEELEGGFGQQNYEERPQSLELFDDTEMGPTQNGGNKVCRFILI</sequence>
<dbReference type="Proteomes" id="UP000814140">
    <property type="component" value="Unassembled WGS sequence"/>
</dbReference>
<organism evidence="1 2">
    <name type="scientific">Artomyces pyxidatus</name>
    <dbReference type="NCBI Taxonomy" id="48021"/>
    <lineage>
        <taxon>Eukaryota</taxon>
        <taxon>Fungi</taxon>
        <taxon>Dikarya</taxon>
        <taxon>Basidiomycota</taxon>
        <taxon>Agaricomycotina</taxon>
        <taxon>Agaricomycetes</taxon>
        <taxon>Russulales</taxon>
        <taxon>Auriscalpiaceae</taxon>
        <taxon>Artomyces</taxon>
    </lineage>
</organism>
<reference evidence="1" key="2">
    <citation type="journal article" date="2022" name="New Phytol.">
        <title>Evolutionary transition to the ectomycorrhizal habit in the genomes of a hyperdiverse lineage of mushroom-forming fungi.</title>
        <authorList>
            <person name="Looney B."/>
            <person name="Miyauchi S."/>
            <person name="Morin E."/>
            <person name="Drula E."/>
            <person name="Courty P.E."/>
            <person name="Kohler A."/>
            <person name="Kuo A."/>
            <person name="LaButti K."/>
            <person name="Pangilinan J."/>
            <person name="Lipzen A."/>
            <person name="Riley R."/>
            <person name="Andreopoulos W."/>
            <person name="He G."/>
            <person name="Johnson J."/>
            <person name="Nolan M."/>
            <person name="Tritt A."/>
            <person name="Barry K.W."/>
            <person name="Grigoriev I.V."/>
            <person name="Nagy L.G."/>
            <person name="Hibbett D."/>
            <person name="Henrissat B."/>
            <person name="Matheny P.B."/>
            <person name="Labbe J."/>
            <person name="Martin F.M."/>
        </authorList>
    </citation>
    <scope>NUCLEOTIDE SEQUENCE</scope>
    <source>
        <strain evidence="1">HHB10654</strain>
    </source>
</reference>
<evidence type="ECO:0000313" key="1">
    <source>
        <dbReference type="EMBL" id="KAI0063981.1"/>
    </source>
</evidence>
<keyword evidence="2" id="KW-1185">Reference proteome</keyword>
<comment type="caution">
    <text evidence="1">The sequence shown here is derived from an EMBL/GenBank/DDBJ whole genome shotgun (WGS) entry which is preliminary data.</text>
</comment>
<dbReference type="EMBL" id="MU277200">
    <property type="protein sequence ID" value="KAI0063981.1"/>
    <property type="molecule type" value="Genomic_DNA"/>
</dbReference>
<accession>A0ACB8T7J9</accession>
<gene>
    <name evidence="1" type="ORF">BV25DRAFT_1801221</name>
</gene>
<reference evidence="1" key="1">
    <citation type="submission" date="2021-03" db="EMBL/GenBank/DDBJ databases">
        <authorList>
            <consortium name="DOE Joint Genome Institute"/>
            <person name="Ahrendt S."/>
            <person name="Looney B.P."/>
            <person name="Miyauchi S."/>
            <person name="Morin E."/>
            <person name="Drula E."/>
            <person name="Courty P.E."/>
            <person name="Chicoki N."/>
            <person name="Fauchery L."/>
            <person name="Kohler A."/>
            <person name="Kuo A."/>
            <person name="Labutti K."/>
            <person name="Pangilinan J."/>
            <person name="Lipzen A."/>
            <person name="Riley R."/>
            <person name="Andreopoulos W."/>
            <person name="He G."/>
            <person name="Johnson J."/>
            <person name="Barry K.W."/>
            <person name="Grigoriev I.V."/>
            <person name="Nagy L."/>
            <person name="Hibbett D."/>
            <person name="Henrissat B."/>
            <person name="Matheny P.B."/>
            <person name="Labbe J."/>
            <person name="Martin F."/>
        </authorList>
    </citation>
    <scope>NUCLEOTIDE SEQUENCE</scope>
    <source>
        <strain evidence="1">HHB10654</strain>
    </source>
</reference>
<name>A0ACB8T7J9_9AGAM</name>